<comment type="caution">
    <text evidence="2">The sequence shown here is derived from an EMBL/GenBank/DDBJ whole genome shotgun (WGS) entry which is preliminary data.</text>
</comment>
<organism evidence="2 3">
    <name type="scientific">Marchantia polymorpha subsp. ruderalis</name>
    <dbReference type="NCBI Taxonomy" id="1480154"/>
    <lineage>
        <taxon>Eukaryota</taxon>
        <taxon>Viridiplantae</taxon>
        <taxon>Streptophyta</taxon>
        <taxon>Embryophyta</taxon>
        <taxon>Marchantiophyta</taxon>
        <taxon>Marchantiopsida</taxon>
        <taxon>Marchantiidae</taxon>
        <taxon>Marchantiales</taxon>
        <taxon>Marchantiaceae</taxon>
        <taxon>Marchantia</taxon>
    </lineage>
</organism>
<dbReference type="EMBL" id="LVLJ01000203">
    <property type="protein sequence ID" value="OAE35315.1"/>
    <property type="molecule type" value="Genomic_DNA"/>
</dbReference>
<feature type="region of interest" description="Disordered" evidence="1">
    <location>
        <begin position="408"/>
        <end position="448"/>
    </location>
</feature>
<accession>A0A176WS17</accession>
<protein>
    <submittedName>
        <fullName evidence="2">Uncharacterized protein</fullName>
    </submittedName>
</protein>
<feature type="compositionally biased region" description="Basic and acidic residues" evidence="1">
    <location>
        <begin position="350"/>
        <end position="369"/>
    </location>
</feature>
<evidence type="ECO:0000313" key="2">
    <source>
        <dbReference type="EMBL" id="OAE35315.1"/>
    </source>
</evidence>
<reference evidence="2" key="1">
    <citation type="submission" date="2016-03" db="EMBL/GenBank/DDBJ databases">
        <title>Mechanisms controlling the formation of the plant cell surface in tip-growing cells are functionally conserved among land plants.</title>
        <authorList>
            <person name="Honkanen S."/>
            <person name="Jones V.A."/>
            <person name="Morieri G."/>
            <person name="Champion C."/>
            <person name="Hetherington A.J."/>
            <person name="Kelly S."/>
            <person name="Saint-Marcoux D."/>
            <person name="Proust H."/>
            <person name="Prescott H."/>
            <person name="Dolan L."/>
        </authorList>
    </citation>
    <scope>NUCLEOTIDE SEQUENCE [LARGE SCALE GENOMIC DNA]</scope>
    <source>
        <tissue evidence="2">Whole gametophyte</tissue>
    </source>
</reference>
<dbReference type="AlphaFoldDB" id="A0A176WS17"/>
<evidence type="ECO:0000313" key="3">
    <source>
        <dbReference type="Proteomes" id="UP000077202"/>
    </source>
</evidence>
<name>A0A176WS17_MARPO</name>
<feature type="compositionally biased region" description="Basic residues" evidence="1">
    <location>
        <begin position="178"/>
        <end position="187"/>
    </location>
</feature>
<proteinExistence type="predicted"/>
<feature type="region of interest" description="Disordered" evidence="1">
    <location>
        <begin position="138"/>
        <end position="208"/>
    </location>
</feature>
<dbReference type="Proteomes" id="UP000077202">
    <property type="component" value="Unassembled WGS sequence"/>
</dbReference>
<sequence length="448" mass="50185">MHVMNFLLSWPPTTWTSKSAKSFANASTLDTIAEESFSGIVIRRFFFFVEDFFGGFSSLKEVESSASLDSDKDEDSSDEGVAGLGRRRLFMNLRSQEPQSLLLRLSMEVSNAFAQAITSLMSSALLRRQKEREVLAVELSKDTDEEDNVQPKEPPQRTARGSVQVDIVSTREQPERRPTKRPTKRRKVIADSGEGQRPESRMAKTQVTRIRLSKTRVRPKKKANLKRILSNFSESSVAKSDAAASMIDEKKREEPTLQIVKGGPSRVQVEVLMEVAVEPLEERTATVSLSLPPLEQMRSMENEEVPQPKISEELAKELTLSEKILKQVVALVGGTVVDALEFPSPPPPEEELRPVAEKQATEKEPIKRDWESATAMAKEQIASLIAECATMKKATVDLRERLEASKMAYTAESRRMDESTDASAKPDLLHAAKLAKEREQRAEEERKA</sequence>
<evidence type="ECO:0000256" key="1">
    <source>
        <dbReference type="SAM" id="MobiDB-lite"/>
    </source>
</evidence>
<feature type="compositionally biased region" description="Basic and acidic residues" evidence="1">
    <location>
        <begin position="427"/>
        <end position="448"/>
    </location>
</feature>
<gene>
    <name evidence="2" type="ORF">AXG93_392s1640</name>
</gene>
<keyword evidence="3" id="KW-1185">Reference proteome</keyword>
<feature type="region of interest" description="Disordered" evidence="1">
    <location>
        <begin position="342"/>
        <end position="369"/>
    </location>
</feature>